<gene>
    <name evidence="3" type="ORF">CWI84_02275</name>
</gene>
<evidence type="ECO:0000259" key="2">
    <source>
        <dbReference type="Pfam" id="PF00266"/>
    </source>
</evidence>
<dbReference type="PANTHER" id="PTHR43092">
    <property type="entry name" value="L-CYSTEINE DESULFHYDRASE"/>
    <property type="match status" value="1"/>
</dbReference>
<organism evidence="3 4">
    <name type="scientific">Idiomarina tyrosinivorans</name>
    <dbReference type="NCBI Taxonomy" id="1445662"/>
    <lineage>
        <taxon>Bacteria</taxon>
        <taxon>Pseudomonadati</taxon>
        <taxon>Pseudomonadota</taxon>
        <taxon>Gammaproteobacteria</taxon>
        <taxon>Alteromonadales</taxon>
        <taxon>Idiomarinaceae</taxon>
        <taxon>Idiomarina</taxon>
    </lineage>
</organism>
<protein>
    <recommendedName>
        <fullName evidence="2">Aminotransferase class V domain-containing protein</fullName>
    </recommendedName>
</protein>
<proteinExistence type="predicted"/>
<feature type="domain" description="Aminotransferase class V" evidence="2">
    <location>
        <begin position="62"/>
        <end position="372"/>
    </location>
</feature>
<dbReference type="InterPro" id="IPR000192">
    <property type="entry name" value="Aminotrans_V_dom"/>
</dbReference>
<accession>A0A432ZSZ8</accession>
<dbReference type="InterPro" id="IPR015424">
    <property type="entry name" value="PyrdxlP-dep_Trfase"/>
</dbReference>
<keyword evidence="4" id="KW-1185">Reference proteome</keyword>
<name>A0A432ZSZ8_9GAMM</name>
<dbReference type="PANTHER" id="PTHR43092:SF6">
    <property type="entry name" value="BLR1280 PROTEIN"/>
    <property type="match status" value="1"/>
</dbReference>
<dbReference type="AlphaFoldDB" id="A0A432ZSZ8"/>
<reference evidence="3 4" key="1">
    <citation type="journal article" date="2011" name="Front. Microbiol.">
        <title>Genomic signatures of strain selection and enhancement in Bacillus atrophaeus var. globigii, a historical biowarfare simulant.</title>
        <authorList>
            <person name="Gibbons H.S."/>
            <person name="Broomall S.M."/>
            <person name="McNew L.A."/>
            <person name="Daligault H."/>
            <person name="Chapman C."/>
            <person name="Bruce D."/>
            <person name="Karavis M."/>
            <person name="Krepps M."/>
            <person name="McGregor P.A."/>
            <person name="Hong C."/>
            <person name="Park K.H."/>
            <person name="Akmal A."/>
            <person name="Feldman A."/>
            <person name="Lin J.S."/>
            <person name="Chang W.E."/>
            <person name="Higgs B.W."/>
            <person name="Demirev P."/>
            <person name="Lindquist J."/>
            <person name="Liem A."/>
            <person name="Fochler E."/>
            <person name="Read T.D."/>
            <person name="Tapia R."/>
            <person name="Johnson S."/>
            <person name="Bishop-Lilly K.A."/>
            <person name="Detter C."/>
            <person name="Han C."/>
            <person name="Sozhamannan S."/>
            <person name="Rosenzweig C.N."/>
            <person name="Skowronski E.W."/>
        </authorList>
    </citation>
    <scope>NUCLEOTIDE SEQUENCE [LARGE SCALE GENOMIC DNA]</scope>
    <source>
        <strain evidence="3 4">CC-PW-9</strain>
    </source>
</reference>
<dbReference type="InterPro" id="IPR015421">
    <property type="entry name" value="PyrdxlP-dep_Trfase_major"/>
</dbReference>
<dbReference type="InterPro" id="IPR015422">
    <property type="entry name" value="PyrdxlP-dep_Trfase_small"/>
</dbReference>
<dbReference type="Gene3D" id="3.40.640.10">
    <property type="entry name" value="Type I PLP-dependent aspartate aminotransferase-like (Major domain)"/>
    <property type="match status" value="1"/>
</dbReference>
<keyword evidence="1" id="KW-0663">Pyridoxal phosphate</keyword>
<dbReference type="Pfam" id="PF00266">
    <property type="entry name" value="Aminotran_5"/>
    <property type="match status" value="1"/>
</dbReference>
<dbReference type="Proteomes" id="UP000287996">
    <property type="component" value="Unassembled WGS sequence"/>
</dbReference>
<dbReference type="RefSeq" id="WP_126840966.1">
    <property type="nucleotide sequence ID" value="NZ_PIQH01000002.1"/>
</dbReference>
<comment type="caution">
    <text evidence="3">The sequence shown here is derived from an EMBL/GenBank/DDBJ whole genome shotgun (WGS) entry which is preliminary data.</text>
</comment>
<sequence length="416" mass="47181">MDKVRVFDSLKEFKSDFDLDKAYSHLGLGIFNPQYKQLNKVLGKFREKLDRNPDLSRRYRHKLNENSRKAIGQYLQTSKDNIVLTESTTMGLSMVLNGFKFNRADEVLACNQDHYSVLANCHSLARTQRCSVKLIECLGENDVDLTKEELKARYIDAISNNTRLVVLTWVNSCFGHKIPVKEICDEIRMINRHRSHEQRIYVLVDAVHALGVENFDSIESLGADFVASGCHKWLFGPRGTGFLYGKDGALALLEPLVPSFEGECWNWFTDPKLDVHDWKNISSRDRCEPGGFRAYENQWALAHSFSQLTRIGKSAFTSHIYSLCQLAKHLLCSSDSIILHTPKSSAMSSGFVCFSLKGVCSKHVSHIFKDKGYMLGYTPYEKSTLRLAPSVLNSEDEVSKVCLELISFAERASCHV</sequence>
<dbReference type="Gene3D" id="3.90.1150.10">
    <property type="entry name" value="Aspartate Aminotransferase, domain 1"/>
    <property type="match status" value="1"/>
</dbReference>
<dbReference type="SUPFAM" id="SSF53383">
    <property type="entry name" value="PLP-dependent transferases"/>
    <property type="match status" value="1"/>
</dbReference>
<evidence type="ECO:0000313" key="3">
    <source>
        <dbReference type="EMBL" id="RUO80961.1"/>
    </source>
</evidence>
<evidence type="ECO:0000256" key="1">
    <source>
        <dbReference type="ARBA" id="ARBA00022898"/>
    </source>
</evidence>
<dbReference type="OrthoDB" id="9764293at2"/>
<evidence type="ECO:0000313" key="4">
    <source>
        <dbReference type="Proteomes" id="UP000287996"/>
    </source>
</evidence>
<dbReference type="EMBL" id="PIQH01000002">
    <property type="protein sequence ID" value="RUO80961.1"/>
    <property type="molecule type" value="Genomic_DNA"/>
</dbReference>